<accession>A0A370DGP9</accession>
<dbReference type="EMBL" id="QFXC01000008">
    <property type="protein sequence ID" value="RDH84013.1"/>
    <property type="molecule type" value="Genomic_DNA"/>
</dbReference>
<organism evidence="3 4">
    <name type="scientific">endosymbiont of Galathealinum brachiosum</name>
    <dbReference type="NCBI Taxonomy" id="2200906"/>
    <lineage>
        <taxon>Bacteria</taxon>
        <taxon>Pseudomonadati</taxon>
        <taxon>Pseudomonadota</taxon>
        <taxon>Gammaproteobacteria</taxon>
        <taxon>sulfur-oxidizing symbionts</taxon>
    </lineage>
</organism>
<name>A0A370DGP9_9GAMM</name>
<evidence type="ECO:0000313" key="3">
    <source>
        <dbReference type="EMBL" id="RDH84013.1"/>
    </source>
</evidence>
<evidence type="ECO:0000256" key="1">
    <source>
        <dbReference type="SAM" id="SignalP"/>
    </source>
</evidence>
<dbReference type="Gene3D" id="1.10.890.40">
    <property type="match status" value="1"/>
</dbReference>
<evidence type="ECO:0000259" key="2">
    <source>
        <dbReference type="Pfam" id="PF18602"/>
    </source>
</evidence>
<evidence type="ECO:0000313" key="4">
    <source>
        <dbReference type="Proteomes" id="UP000254266"/>
    </source>
</evidence>
<dbReference type="InterPro" id="IPR041238">
    <property type="entry name" value="Rap1a"/>
</dbReference>
<gene>
    <name evidence="3" type="ORF">DIZ80_07715</name>
</gene>
<reference evidence="3 4" key="1">
    <citation type="journal article" date="2018" name="ISME J.">
        <title>Endosymbiont genomes yield clues of tubeworm success.</title>
        <authorList>
            <person name="Li Y."/>
            <person name="Liles M.R."/>
            <person name="Halanych K.M."/>
        </authorList>
    </citation>
    <scope>NUCLEOTIDE SEQUENCE [LARGE SCALE GENOMIC DNA]</scope>
    <source>
        <strain evidence="3">A1464</strain>
    </source>
</reference>
<keyword evidence="1" id="KW-0732">Signal</keyword>
<proteinExistence type="predicted"/>
<dbReference type="AlphaFoldDB" id="A0A370DGP9"/>
<protein>
    <recommendedName>
        <fullName evidence="2">Rap1a immunity protein domain-containing protein</fullName>
    </recommendedName>
</protein>
<comment type="caution">
    <text evidence="3">The sequence shown here is derived from an EMBL/GenBank/DDBJ whole genome shotgun (WGS) entry which is preliminary data.</text>
</comment>
<dbReference type="Proteomes" id="UP000254266">
    <property type="component" value="Unassembled WGS sequence"/>
</dbReference>
<feature type="signal peptide" evidence="1">
    <location>
        <begin position="1"/>
        <end position="24"/>
    </location>
</feature>
<feature type="domain" description="Rap1a immunity protein" evidence="2">
    <location>
        <begin position="28"/>
        <end position="120"/>
    </location>
</feature>
<dbReference type="Pfam" id="PF18602">
    <property type="entry name" value="Rap1a"/>
    <property type="match status" value="1"/>
</dbReference>
<feature type="chain" id="PRO_5016968274" description="Rap1a immunity protein domain-containing protein" evidence="1">
    <location>
        <begin position="25"/>
        <end position="122"/>
    </location>
</feature>
<sequence>MIHMKIQFYKKCYIVLCFSSTVLAGEETGVEILDTCLSEHKAMMGDPVNSVRYGLCLGYLKGVADNLNGYTVCLPENMSKGVITRVLKRSFLAYSQAHQNQLSEAAKKTVVPALMQAFPCTK</sequence>
<keyword evidence="4" id="KW-1185">Reference proteome</keyword>